<evidence type="ECO:0000313" key="4">
    <source>
        <dbReference type="EMBL" id="KAK4267143.1"/>
    </source>
</evidence>
<dbReference type="SUPFAM" id="SSF52266">
    <property type="entry name" value="SGNH hydrolase"/>
    <property type="match status" value="1"/>
</dbReference>
<dbReference type="InterPro" id="IPR036514">
    <property type="entry name" value="SGNH_hydro_sf"/>
</dbReference>
<proteinExistence type="inferred from homology"/>
<dbReference type="EMBL" id="JAWXYG010000007">
    <property type="protein sequence ID" value="KAK4267143.1"/>
    <property type="molecule type" value="Genomic_DNA"/>
</dbReference>
<dbReference type="PANTHER" id="PTHR45966">
    <property type="entry name" value="GDSL-LIKE LIPASE/ACYLHYDROLASE"/>
    <property type="match status" value="1"/>
</dbReference>
<dbReference type="InterPro" id="IPR044552">
    <property type="entry name" value="GLIP1-5/GLL25"/>
</dbReference>
<comment type="similarity">
    <text evidence="1">Belongs to the 'GDSL' lipolytic enzyme family.</text>
</comment>
<dbReference type="PANTHER" id="PTHR45966:SF1">
    <property type="entry name" value="GDSL ESTERASE_LIPASE 1-RELATED"/>
    <property type="match status" value="1"/>
</dbReference>
<dbReference type="Pfam" id="PF00657">
    <property type="entry name" value="Lipase_GDSL"/>
    <property type="match status" value="1"/>
</dbReference>
<accession>A0AAE1MML4</accession>
<dbReference type="GO" id="GO:0016298">
    <property type="term" value="F:lipase activity"/>
    <property type="evidence" value="ECO:0007669"/>
    <property type="project" value="TreeGrafter"/>
</dbReference>
<keyword evidence="2 3" id="KW-0732">Signal</keyword>
<organism evidence="4 5">
    <name type="scientific">Acacia crassicarpa</name>
    <name type="common">northern wattle</name>
    <dbReference type="NCBI Taxonomy" id="499986"/>
    <lineage>
        <taxon>Eukaryota</taxon>
        <taxon>Viridiplantae</taxon>
        <taxon>Streptophyta</taxon>
        <taxon>Embryophyta</taxon>
        <taxon>Tracheophyta</taxon>
        <taxon>Spermatophyta</taxon>
        <taxon>Magnoliopsida</taxon>
        <taxon>eudicotyledons</taxon>
        <taxon>Gunneridae</taxon>
        <taxon>Pentapetalae</taxon>
        <taxon>rosids</taxon>
        <taxon>fabids</taxon>
        <taxon>Fabales</taxon>
        <taxon>Fabaceae</taxon>
        <taxon>Caesalpinioideae</taxon>
        <taxon>mimosoid clade</taxon>
        <taxon>Acacieae</taxon>
        <taxon>Acacia</taxon>
    </lineage>
</organism>
<keyword evidence="5" id="KW-1185">Reference proteome</keyword>
<dbReference type="Gene3D" id="3.40.50.1110">
    <property type="entry name" value="SGNH hydrolase"/>
    <property type="match status" value="1"/>
</dbReference>
<comment type="caution">
    <text evidence="4">The sequence shown here is derived from an EMBL/GenBank/DDBJ whole genome shotgun (WGS) entry which is preliminary data.</text>
</comment>
<feature type="chain" id="PRO_5042269690" evidence="3">
    <location>
        <begin position="24"/>
        <end position="369"/>
    </location>
</feature>
<name>A0AAE1MML4_9FABA</name>
<evidence type="ECO:0000256" key="2">
    <source>
        <dbReference type="ARBA" id="ARBA00022729"/>
    </source>
</evidence>
<feature type="signal peptide" evidence="3">
    <location>
        <begin position="1"/>
        <end position="23"/>
    </location>
</feature>
<evidence type="ECO:0000256" key="3">
    <source>
        <dbReference type="SAM" id="SignalP"/>
    </source>
</evidence>
<evidence type="ECO:0000313" key="5">
    <source>
        <dbReference type="Proteomes" id="UP001293593"/>
    </source>
</evidence>
<evidence type="ECO:0000256" key="1">
    <source>
        <dbReference type="ARBA" id="ARBA00008668"/>
    </source>
</evidence>
<dbReference type="AlphaFoldDB" id="A0AAE1MML4"/>
<reference evidence="4" key="1">
    <citation type="submission" date="2023-10" db="EMBL/GenBank/DDBJ databases">
        <title>Chromosome-level genome of the transformable northern wattle, Acacia crassicarpa.</title>
        <authorList>
            <person name="Massaro I."/>
            <person name="Sinha N.R."/>
            <person name="Poethig S."/>
            <person name="Leichty A.R."/>
        </authorList>
    </citation>
    <scope>NUCLEOTIDE SEQUENCE</scope>
    <source>
        <strain evidence="4">Acra3RX</strain>
        <tissue evidence="4">Leaf</tissue>
    </source>
</reference>
<protein>
    <submittedName>
        <fullName evidence="4">Uncharacterized protein</fullName>
    </submittedName>
</protein>
<dbReference type="Proteomes" id="UP001293593">
    <property type="component" value="Unassembled WGS sequence"/>
</dbReference>
<sequence>MATSGLIISLSLLLCIIPVRCFAKSCPPTSDVALFVFGDSLFDVGNNNYYLNPKIPFHFQANRLPYGQTFFNYPNGRYTDGRTIVDFIAEYANLPLALPYLHPAYQQCLDGANFASGGSGALFETNQGLVIDLKTQLKYFKNFAKLLKKRLGEDRARGFLSKAVYLISIGSNDYINRVTLDSSAYSSYSRDQYVDLVIGNLTSVIKEIHNEGGRKFGFLGLAPVGCVPLIKMRSNGTCCCNESEASVLAKLHNKALSGILKKLQKQLEGFKYSLANFYDLLTDLIHNPLKYGFKEGDVACCGSGPYRGMLTCGGILGRTNYELCKNSSEYVFFDSVHPSDRANEFFAQQMWIGHLNVAAPYNVKSLFNA</sequence>
<gene>
    <name evidence="4" type="ORF">QN277_023966</name>
</gene>
<dbReference type="InterPro" id="IPR001087">
    <property type="entry name" value="GDSL"/>
</dbReference>
<dbReference type="InterPro" id="IPR035669">
    <property type="entry name" value="SGNH_plant_lipase-like"/>
</dbReference>
<dbReference type="CDD" id="cd01837">
    <property type="entry name" value="SGNH_plant_lipase_like"/>
    <property type="match status" value="1"/>
</dbReference>